<dbReference type="Pfam" id="PF03061">
    <property type="entry name" value="4HBT"/>
    <property type="match status" value="1"/>
</dbReference>
<keyword evidence="2" id="KW-0472">Membrane</keyword>
<evidence type="ECO:0000256" key="2">
    <source>
        <dbReference type="SAM" id="Phobius"/>
    </source>
</evidence>
<evidence type="ECO:0000313" key="4">
    <source>
        <dbReference type="EMBL" id="KAK6353768.1"/>
    </source>
</evidence>
<dbReference type="EMBL" id="JAVHNS010000005">
    <property type="protein sequence ID" value="KAK6353768.1"/>
    <property type="molecule type" value="Genomic_DNA"/>
</dbReference>
<feature type="domain" description="Thioesterase" evidence="3">
    <location>
        <begin position="220"/>
        <end position="287"/>
    </location>
</feature>
<dbReference type="InterPro" id="IPR029069">
    <property type="entry name" value="HotDog_dom_sf"/>
</dbReference>
<keyword evidence="2" id="KW-1133">Transmembrane helix</keyword>
<evidence type="ECO:0000256" key="1">
    <source>
        <dbReference type="SAM" id="MobiDB-lite"/>
    </source>
</evidence>
<dbReference type="InterPro" id="IPR052061">
    <property type="entry name" value="PTE-AB_protein"/>
</dbReference>
<dbReference type="Gene3D" id="3.10.129.10">
    <property type="entry name" value="Hotdog Thioesterase"/>
    <property type="match status" value="1"/>
</dbReference>
<feature type="transmembrane region" description="Helical" evidence="2">
    <location>
        <begin position="95"/>
        <end position="113"/>
    </location>
</feature>
<protein>
    <recommendedName>
        <fullName evidence="3">Thioesterase domain-containing protein</fullName>
    </recommendedName>
</protein>
<accession>A0AAV9V392</accession>
<sequence length="340" mass="36982">MAGLLPRSLLRAGTSIAPKQASLLRSSIQAQNISRRIYSQSSLNLYSRGFATSSSWKQQYRTHTYDSGDGNPPVKIQIQEPPSFFKRALHFTGRVLGGIFIVTFGSVIALVIYEPDMIVATEAVRMAMHPEEGISDERTLEIEAYIQNHPMVQKFRDDQSLIETRPHLDIPTLLRPNVLTAGVLTGPDRIAVPPLVFADADGKKLFAILHVGEQLCGHPGVVHGGLLATLMDETLARCCFPALPNKIAMTANLDVNYRAPCKANQFVIIKAETTKVEGRKAWVSGRLESLPAPGAEGDGKLLVEASVLMIEPRNIGPLMREVPQNKKLASTTPSAAIGSA</sequence>
<dbReference type="AlphaFoldDB" id="A0AAV9V392"/>
<proteinExistence type="predicted"/>
<dbReference type="Proteomes" id="UP001373714">
    <property type="component" value="Unassembled WGS sequence"/>
</dbReference>
<evidence type="ECO:0000313" key="5">
    <source>
        <dbReference type="Proteomes" id="UP001373714"/>
    </source>
</evidence>
<reference evidence="4 5" key="1">
    <citation type="submission" date="2019-10" db="EMBL/GenBank/DDBJ databases">
        <authorList>
            <person name="Palmer J.M."/>
        </authorList>
    </citation>
    <scope>NUCLEOTIDE SEQUENCE [LARGE SCALE GENOMIC DNA]</scope>
    <source>
        <strain evidence="4 5">TWF730</strain>
    </source>
</reference>
<dbReference type="SUPFAM" id="SSF54637">
    <property type="entry name" value="Thioesterase/thiol ester dehydrase-isomerase"/>
    <property type="match status" value="1"/>
</dbReference>
<keyword evidence="2" id="KW-0812">Transmembrane</keyword>
<gene>
    <name evidence="4" type="ORF">TWF730_008195</name>
</gene>
<comment type="caution">
    <text evidence="4">The sequence shown here is derived from an EMBL/GenBank/DDBJ whole genome shotgun (WGS) entry which is preliminary data.</text>
</comment>
<evidence type="ECO:0000259" key="3">
    <source>
        <dbReference type="Pfam" id="PF03061"/>
    </source>
</evidence>
<organism evidence="4 5">
    <name type="scientific">Orbilia blumenaviensis</name>
    <dbReference type="NCBI Taxonomy" id="1796055"/>
    <lineage>
        <taxon>Eukaryota</taxon>
        <taxon>Fungi</taxon>
        <taxon>Dikarya</taxon>
        <taxon>Ascomycota</taxon>
        <taxon>Pezizomycotina</taxon>
        <taxon>Orbiliomycetes</taxon>
        <taxon>Orbiliales</taxon>
        <taxon>Orbiliaceae</taxon>
        <taxon>Orbilia</taxon>
    </lineage>
</organism>
<dbReference type="CDD" id="cd03443">
    <property type="entry name" value="PaaI_thioesterase"/>
    <property type="match status" value="1"/>
</dbReference>
<feature type="region of interest" description="Disordered" evidence="1">
    <location>
        <begin position="321"/>
        <end position="340"/>
    </location>
</feature>
<dbReference type="PANTHER" id="PTHR47260:SF7">
    <property type="entry name" value="THIOESTERASE FAMILY PROTEIN (AFU_ORTHOLOGUE AFUA_1G10800)"/>
    <property type="match status" value="1"/>
</dbReference>
<name>A0AAV9V392_9PEZI</name>
<keyword evidence="5" id="KW-1185">Reference proteome</keyword>
<dbReference type="InterPro" id="IPR006683">
    <property type="entry name" value="Thioestr_dom"/>
</dbReference>
<dbReference type="PANTHER" id="PTHR47260">
    <property type="entry name" value="UPF0644 PROTEIN PB2B4.06"/>
    <property type="match status" value="1"/>
</dbReference>